<dbReference type="SUPFAM" id="SSF56801">
    <property type="entry name" value="Acetyl-CoA synthetase-like"/>
    <property type="match status" value="1"/>
</dbReference>
<organism evidence="1">
    <name type="scientific">Phenylobacterium glaciei</name>
    <dbReference type="NCBI Taxonomy" id="2803784"/>
    <lineage>
        <taxon>Bacteria</taxon>
        <taxon>Pseudomonadati</taxon>
        <taxon>Pseudomonadota</taxon>
        <taxon>Alphaproteobacteria</taxon>
        <taxon>Caulobacterales</taxon>
        <taxon>Caulobacteraceae</taxon>
        <taxon>Phenylobacterium</taxon>
    </lineage>
</organism>
<reference evidence="1" key="1">
    <citation type="submission" date="2021-01" db="EMBL/GenBank/DDBJ databases">
        <title>Genome sequence of Phenylobacterium sp. 20VBR1 isolated from a valley glaceir, Ny-Alesund, Svalbard.</title>
        <authorList>
            <person name="Thomas F.A."/>
            <person name="Krishnan K.P."/>
            <person name="Sinha R.K."/>
        </authorList>
    </citation>
    <scope>NUCLEOTIDE SEQUENCE</scope>
    <source>
        <strain evidence="1">20VBR1</strain>
    </source>
</reference>
<sequence length="71" mass="7342">MLSPDGLLKVVGRTNELLNIGGAKFLASRLEALVLRVEGVSDAGVFLAPDADGLDIPHIAYVAAGDLDLTP</sequence>
<proteinExistence type="predicted"/>
<name>A0A974SAD6_9CAUL</name>
<evidence type="ECO:0000313" key="1">
    <source>
        <dbReference type="EMBL" id="QQZ50567.1"/>
    </source>
</evidence>
<protein>
    <submittedName>
        <fullName evidence="1">Uncharacterized protein</fullName>
    </submittedName>
</protein>
<dbReference type="EMBL" id="CP068570">
    <property type="protein sequence ID" value="QQZ50567.1"/>
    <property type="molecule type" value="Genomic_DNA"/>
</dbReference>
<accession>A0A974SAD6</accession>
<dbReference type="AlphaFoldDB" id="A0A974SAD6"/>
<gene>
    <name evidence="1" type="ORF">JKL49_03220</name>
</gene>